<organism evidence="1">
    <name type="scientific">Arundo donax</name>
    <name type="common">Giant reed</name>
    <name type="synonym">Donax arundinaceus</name>
    <dbReference type="NCBI Taxonomy" id="35708"/>
    <lineage>
        <taxon>Eukaryota</taxon>
        <taxon>Viridiplantae</taxon>
        <taxon>Streptophyta</taxon>
        <taxon>Embryophyta</taxon>
        <taxon>Tracheophyta</taxon>
        <taxon>Spermatophyta</taxon>
        <taxon>Magnoliopsida</taxon>
        <taxon>Liliopsida</taxon>
        <taxon>Poales</taxon>
        <taxon>Poaceae</taxon>
        <taxon>PACMAD clade</taxon>
        <taxon>Arundinoideae</taxon>
        <taxon>Arundineae</taxon>
        <taxon>Arundo</taxon>
    </lineage>
</organism>
<dbReference type="AlphaFoldDB" id="A0A0A8YKP7"/>
<reference evidence="1" key="1">
    <citation type="submission" date="2014-09" db="EMBL/GenBank/DDBJ databases">
        <authorList>
            <person name="Magalhaes I.L.F."/>
            <person name="Oliveira U."/>
            <person name="Santos F.R."/>
            <person name="Vidigal T.H.D.A."/>
            <person name="Brescovit A.D."/>
            <person name="Santos A.J."/>
        </authorList>
    </citation>
    <scope>NUCLEOTIDE SEQUENCE</scope>
    <source>
        <tissue evidence="1">Shoot tissue taken approximately 20 cm above the soil surface</tissue>
    </source>
</reference>
<accession>A0A0A8YKP7</accession>
<sequence>MIKVSFQSATKAMTNPVINVDVT</sequence>
<reference evidence="1" key="2">
    <citation type="journal article" date="2015" name="Data Brief">
        <title>Shoot transcriptome of the giant reed, Arundo donax.</title>
        <authorList>
            <person name="Barrero R.A."/>
            <person name="Guerrero F.D."/>
            <person name="Moolhuijzen P."/>
            <person name="Goolsby J.A."/>
            <person name="Tidwell J."/>
            <person name="Bellgard S.E."/>
            <person name="Bellgard M.I."/>
        </authorList>
    </citation>
    <scope>NUCLEOTIDE SEQUENCE</scope>
    <source>
        <tissue evidence="1">Shoot tissue taken approximately 20 cm above the soil surface</tissue>
    </source>
</reference>
<proteinExistence type="predicted"/>
<evidence type="ECO:0000313" key="1">
    <source>
        <dbReference type="EMBL" id="JAD25990.1"/>
    </source>
</evidence>
<dbReference type="EMBL" id="GBRH01271905">
    <property type="protein sequence ID" value="JAD25990.1"/>
    <property type="molecule type" value="Transcribed_RNA"/>
</dbReference>
<name>A0A0A8YKP7_ARUDO</name>
<protein>
    <submittedName>
        <fullName evidence="1">Uncharacterized protein</fullName>
    </submittedName>
</protein>